<protein>
    <submittedName>
        <fullName evidence="4">PREDICTED: RING-H2</fullName>
    </submittedName>
</protein>
<dbReference type="InParanoid" id="A0A5E4G2D7"/>
<keyword evidence="2" id="KW-0472">Membrane</keyword>
<evidence type="ECO:0000256" key="1">
    <source>
        <dbReference type="PROSITE-ProRule" id="PRU00175"/>
    </source>
</evidence>
<gene>
    <name evidence="4" type="ORF">ALMOND_2B022344</name>
</gene>
<dbReference type="Gramene" id="VVA33985">
    <property type="protein sequence ID" value="VVA33985"/>
    <property type="gene ID" value="Prudul26B022344"/>
</dbReference>
<sequence length="273" mass="29623">MPLLFGAGHLHRHPNGLCDNHIVQTRNRTPPTTQPVISASISSSRSDLACEGGGWWLALSGNRNENGKLQDFVLCNVTPLSLGIVNGKEGSMGVFILRNSGTPITVNRTSTTTFDNQCSGRVVIYEANNNMDSDEIYDAAGVVIGVLAIIFLIVLISCCNRRQSPVDPSDHTESSATIEQGLDEATICSYPKLLYSEAKLRMFGSVSAPSCCCICLADFEDKDVLRSVPNCGHFFHQICVDKWLQLHPTCPICRNSPLDPSAVLVNSVEVVEV</sequence>
<dbReference type="PANTHER" id="PTHR46719:SF7">
    <property type="entry name" value="RING-H2 FINGER PROTEIN ATL71-RELATED"/>
    <property type="match status" value="1"/>
</dbReference>
<dbReference type="SUPFAM" id="SSF57850">
    <property type="entry name" value="RING/U-box"/>
    <property type="match status" value="1"/>
</dbReference>
<dbReference type="Gene3D" id="2.60.34.10">
    <property type="entry name" value="Substrate Binding Domain Of DNAk, Chain A, domain 1"/>
    <property type="match status" value="1"/>
</dbReference>
<name>A0A5E4G2D7_PRUDU</name>
<dbReference type="Gene3D" id="3.30.40.10">
    <property type="entry name" value="Zinc/RING finger domain, C3HC4 (zinc finger)"/>
    <property type="match status" value="1"/>
</dbReference>
<evidence type="ECO:0000259" key="3">
    <source>
        <dbReference type="PROSITE" id="PS50089"/>
    </source>
</evidence>
<keyword evidence="1" id="KW-0863">Zinc-finger</keyword>
<dbReference type="SUPFAM" id="SSF100920">
    <property type="entry name" value="Heat shock protein 70kD (HSP70), peptide-binding domain"/>
    <property type="match status" value="1"/>
</dbReference>
<dbReference type="InterPro" id="IPR013083">
    <property type="entry name" value="Znf_RING/FYVE/PHD"/>
</dbReference>
<dbReference type="SMART" id="SM00184">
    <property type="entry name" value="RING"/>
    <property type="match status" value="1"/>
</dbReference>
<keyword evidence="2" id="KW-0812">Transmembrane</keyword>
<keyword evidence="1" id="KW-0479">Metal-binding</keyword>
<feature type="domain" description="RING-type" evidence="3">
    <location>
        <begin position="212"/>
        <end position="254"/>
    </location>
</feature>
<keyword evidence="1" id="KW-0862">Zinc</keyword>
<dbReference type="InterPro" id="IPR001841">
    <property type="entry name" value="Znf_RING"/>
</dbReference>
<dbReference type="CDD" id="cd16461">
    <property type="entry name" value="RING-H2_EL5-like"/>
    <property type="match status" value="1"/>
</dbReference>
<proteinExistence type="predicted"/>
<dbReference type="Pfam" id="PF13639">
    <property type="entry name" value="zf-RING_2"/>
    <property type="match status" value="1"/>
</dbReference>
<organism evidence="4 5">
    <name type="scientific">Prunus dulcis</name>
    <name type="common">Almond</name>
    <name type="synonym">Amygdalus dulcis</name>
    <dbReference type="NCBI Taxonomy" id="3755"/>
    <lineage>
        <taxon>Eukaryota</taxon>
        <taxon>Viridiplantae</taxon>
        <taxon>Streptophyta</taxon>
        <taxon>Embryophyta</taxon>
        <taxon>Tracheophyta</taxon>
        <taxon>Spermatophyta</taxon>
        <taxon>Magnoliopsida</taxon>
        <taxon>eudicotyledons</taxon>
        <taxon>Gunneridae</taxon>
        <taxon>Pentapetalae</taxon>
        <taxon>rosids</taxon>
        <taxon>fabids</taxon>
        <taxon>Rosales</taxon>
        <taxon>Rosaceae</taxon>
        <taxon>Amygdaloideae</taxon>
        <taxon>Amygdaleae</taxon>
        <taxon>Prunus</taxon>
    </lineage>
</organism>
<keyword evidence="2" id="KW-1133">Transmembrane helix</keyword>
<accession>A0A5E4G2D7</accession>
<reference evidence="5" key="1">
    <citation type="journal article" date="2020" name="Plant J.">
        <title>Transposons played a major role in the diversification between the closely related almond and peach genomes: results from the almond genome sequence.</title>
        <authorList>
            <person name="Alioto T."/>
            <person name="Alexiou K.G."/>
            <person name="Bardil A."/>
            <person name="Barteri F."/>
            <person name="Castanera R."/>
            <person name="Cruz F."/>
            <person name="Dhingra A."/>
            <person name="Duval H."/>
            <person name="Fernandez I Marti A."/>
            <person name="Frias L."/>
            <person name="Galan B."/>
            <person name="Garcia J.L."/>
            <person name="Howad W."/>
            <person name="Gomez-Garrido J."/>
            <person name="Gut M."/>
            <person name="Julca I."/>
            <person name="Morata J."/>
            <person name="Puigdomenech P."/>
            <person name="Ribeca P."/>
            <person name="Rubio Cabetas M.J."/>
            <person name="Vlasova A."/>
            <person name="Wirthensohn M."/>
            <person name="Garcia-Mas J."/>
            <person name="Gabaldon T."/>
            <person name="Casacuberta J.M."/>
            <person name="Arus P."/>
        </authorList>
    </citation>
    <scope>NUCLEOTIDE SEQUENCE [LARGE SCALE GENOMIC DNA]</scope>
    <source>
        <strain evidence="5">cv. Texas</strain>
    </source>
</reference>
<evidence type="ECO:0000256" key="2">
    <source>
        <dbReference type="SAM" id="Phobius"/>
    </source>
</evidence>
<evidence type="ECO:0000313" key="5">
    <source>
        <dbReference type="Proteomes" id="UP000327085"/>
    </source>
</evidence>
<dbReference type="GO" id="GO:0008270">
    <property type="term" value="F:zinc ion binding"/>
    <property type="evidence" value="ECO:0007669"/>
    <property type="project" value="UniProtKB-KW"/>
</dbReference>
<dbReference type="PANTHER" id="PTHR46719">
    <property type="entry name" value="TRANSCRIPTION FACTOR C2H2 FAMILY-RELATED"/>
    <property type="match status" value="1"/>
</dbReference>
<dbReference type="AlphaFoldDB" id="A0A5E4G2D7"/>
<dbReference type="InterPro" id="IPR029047">
    <property type="entry name" value="HSP70_peptide-bd_sf"/>
</dbReference>
<feature type="transmembrane region" description="Helical" evidence="2">
    <location>
        <begin position="136"/>
        <end position="156"/>
    </location>
</feature>
<dbReference type="EMBL" id="CABIKO010000312">
    <property type="protein sequence ID" value="VVA33985.1"/>
    <property type="molecule type" value="Genomic_DNA"/>
</dbReference>
<dbReference type="Proteomes" id="UP000327085">
    <property type="component" value="Chromosome 2"/>
</dbReference>
<dbReference type="PROSITE" id="PS50089">
    <property type="entry name" value="ZF_RING_2"/>
    <property type="match status" value="1"/>
</dbReference>
<dbReference type="InterPro" id="IPR045899">
    <property type="entry name" value="ATL71-like"/>
</dbReference>
<evidence type="ECO:0000313" key="4">
    <source>
        <dbReference type="EMBL" id="VVA33985.1"/>
    </source>
</evidence>